<keyword evidence="4 13" id="KW-0963">Cytoplasm</keyword>
<dbReference type="RefSeq" id="WP_044352915.1">
    <property type="nucleotide sequence ID" value="NZ_AZAC01000083.1"/>
</dbReference>
<dbReference type="InterPro" id="IPR002547">
    <property type="entry name" value="tRNA-bd_dom"/>
</dbReference>
<comment type="similarity">
    <text evidence="13">Belongs to the class-I aminoacyl-tRNA synthetase family. MetG type 2A subfamily.</text>
</comment>
<feature type="binding site" evidence="13">
    <location>
        <position position="144"/>
    </location>
    <ligand>
        <name>Zn(2+)</name>
        <dbReference type="ChEBI" id="CHEBI:29105"/>
    </ligand>
</feature>
<keyword evidence="13" id="KW-0479">Metal-binding</keyword>
<evidence type="ECO:0000256" key="8">
    <source>
        <dbReference type="ARBA" id="ARBA00022840"/>
    </source>
</evidence>
<dbReference type="InterPro" id="IPR041872">
    <property type="entry name" value="Anticodon_Met"/>
</dbReference>
<dbReference type="CDD" id="cd02800">
    <property type="entry name" value="tRNA_bind_EcMetRS_like"/>
    <property type="match status" value="1"/>
</dbReference>
<dbReference type="Proteomes" id="UP000032233">
    <property type="component" value="Unassembled WGS sequence"/>
</dbReference>
<keyword evidence="10 13" id="KW-0648">Protein biosynthesis</keyword>
<evidence type="ECO:0000256" key="7">
    <source>
        <dbReference type="ARBA" id="ARBA00022741"/>
    </source>
</evidence>
<dbReference type="NCBIfam" id="TIGR00399">
    <property type="entry name" value="metG_C_term"/>
    <property type="match status" value="1"/>
</dbReference>
<name>A0A0D2JMN6_9BACT</name>
<dbReference type="PATRIC" id="fig|1429043.3.peg.5922"/>
<comment type="cofactor">
    <cofactor evidence="13">
        <name>Zn(2+)</name>
        <dbReference type="ChEBI" id="CHEBI:29105"/>
    </cofactor>
    <text evidence="13">Binds 1 zinc ion per subunit.</text>
</comment>
<dbReference type="Pfam" id="PF01588">
    <property type="entry name" value="tRNA_bind"/>
    <property type="match status" value="1"/>
</dbReference>
<evidence type="ECO:0000256" key="12">
    <source>
        <dbReference type="ARBA" id="ARBA00047364"/>
    </source>
</evidence>
<dbReference type="Pfam" id="PF19303">
    <property type="entry name" value="Anticodon_3"/>
    <property type="match status" value="1"/>
</dbReference>
<comment type="subunit">
    <text evidence="3 13">Homodimer.</text>
</comment>
<evidence type="ECO:0000256" key="2">
    <source>
        <dbReference type="ARBA" id="ARBA00004496"/>
    </source>
</evidence>
<dbReference type="CDD" id="cd07957">
    <property type="entry name" value="Anticodon_Ia_Met"/>
    <property type="match status" value="1"/>
</dbReference>
<dbReference type="InterPro" id="IPR033911">
    <property type="entry name" value="MetRS_core"/>
</dbReference>
<evidence type="ECO:0000256" key="10">
    <source>
        <dbReference type="ARBA" id="ARBA00022917"/>
    </source>
</evidence>
<organism evidence="16 17">
    <name type="scientific">Dethiosulfatarculus sandiegensis</name>
    <dbReference type="NCBI Taxonomy" id="1429043"/>
    <lineage>
        <taxon>Bacteria</taxon>
        <taxon>Pseudomonadati</taxon>
        <taxon>Thermodesulfobacteriota</taxon>
        <taxon>Desulfarculia</taxon>
        <taxon>Desulfarculales</taxon>
        <taxon>Desulfarculaceae</taxon>
        <taxon>Dethiosulfatarculus</taxon>
    </lineage>
</organism>
<evidence type="ECO:0000256" key="6">
    <source>
        <dbReference type="ARBA" id="ARBA00022598"/>
    </source>
</evidence>
<dbReference type="PANTHER" id="PTHR43326:SF1">
    <property type="entry name" value="METHIONINE--TRNA LIGASE, MITOCHONDRIAL"/>
    <property type="match status" value="1"/>
</dbReference>
<dbReference type="SUPFAM" id="SSF47323">
    <property type="entry name" value="Anticodon-binding domain of a subclass of class I aminoacyl-tRNA synthetases"/>
    <property type="match status" value="1"/>
</dbReference>
<comment type="catalytic activity">
    <reaction evidence="12 13">
        <text>tRNA(Met) + L-methionine + ATP = L-methionyl-tRNA(Met) + AMP + diphosphate</text>
        <dbReference type="Rhea" id="RHEA:13481"/>
        <dbReference type="Rhea" id="RHEA-COMP:9667"/>
        <dbReference type="Rhea" id="RHEA-COMP:9698"/>
        <dbReference type="ChEBI" id="CHEBI:30616"/>
        <dbReference type="ChEBI" id="CHEBI:33019"/>
        <dbReference type="ChEBI" id="CHEBI:57844"/>
        <dbReference type="ChEBI" id="CHEBI:78442"/>
        <dbReference type="ChEBI" id="CHEBI:78530"/>
        <dbReference type="ChEBI" id="CHEBI:456215"/>
        <dbReference type="EC" id="6.1.1.10"/>
    </reaction>
</comment>
<feature type="binding site" evidence="13">
    <location>
        <position position="147"/>
    </location>
    <ligand>
        <name>Zn(2+)</name>
        <dbReference type="ChEBI" id="CHEBI:29105"/>
    </ligand>
</feature>
<comment type="caution">
    <text evidence="13">Lacks conserved residue(s) required for the propagation of feature annotation.</text>
</comment>
<keyword evidence="7 13" id="KW-0547">Nucleotide-binding</keyword>
<dbReference type="InParanoid" id="A0A0D2JMN6"/>
<feature type="binding site" evidence="13">
    <location>
        <position position="127"/>
    </location>
    <ligand>
        <name>Zn(2+)</name>
        <dbReference type="ChEBI" id="CHEBI:29105"/>
    </ligand>
</feature>
<dbReference type="InterPro" id="IPR014758">
    <property type="entry name" value="Met-tRNA_synth"/>
</dbReference>
<evidence type="ECO:0000313" key="16">
    <source>
        <dbReference type="EMBL" id="KIX10750.1"/>
    </source>
</evidence>
<dbReference type="SUPFAM" id="SSF50249">
    <property type="entry name" value="Nucleic acid-binding proteins"/>
    <property type="match status" value="1"/>
</dbReference>
<dbReference type="SUPFAM" id="SSF52374">
    <property type="entry name" value="Nucleotidylyl transferase"/>
    <property type="match status" value="1"/>
</dbReference>
<dbReference type="PANTHER" id="PTHR43326">
    <property type="entry name" value="METHIONYL-TRNA SYNTHETASE"/>
    <property type="match status" value="1"/>
</dbReference>
<dbReference type="InterPro" id="IPR009080">
    <property type="entry name" value="tRNAsynth_Ia_anticodon-bd"/>
</dbReference>
<dbReference type="InterPro" id="IPR004495">
    <property type="entry name" value="Met-tRNA-synth_bsu_C"/>
</dbReference>
<feature type="short sequence motif" description="'KMSKS' region" evidence="13">
    <location>
        <begin position="296"/>
        <end position="300"/>
    </location>
</feature>
<dbReference type="Gene3D" id="2.40.50.140">
    <property type="entry name" value="Nucleic acid-binding proteins"/>
    <property type="match status" value="1"/>
</dbReference>
<dbReference type="NCBIfam" id="NF008900">
    <property type="entry name" value="PRK12267.1"/>
    <property type="match status" value="1"/>
</dbReference>
<evidence type="ECO:0000313" key="17">
    <source>
        <dbReference type="Proteomes" id="UP000032233"/>
    </source>
</evidence>
<dbReference type="AlphaFoldDB" id="A0A0D2JMN6"/>
<sequence>MKDPIYITTPIYYVNAEPHLGHAYTTIVADTWARFNRLVGNQVRFQTGTDEHGDKIAEAAEKENIKPKQFADRISGMFQAAWPPLDIEFDNFIRTTDQKHIETVQTILQKVYDAGDIYFAKYGGNYCVGCERFYTDRELVDGKCPDHQTVPIYIEEENYFFRMSKYQDALREHIEKNPDFIRPARYRNEVLSFLSEPLEDLCISRPKTRLEWGITLPFDDRFVTYVWFDALINYLTGLDWPDGENYKTMWRGTQHLIAKDILKPHGIYWPTMLMAAGIPLYKNLNVHGYWNVDSSKMSKSLGNVIKPLDLAQVYGVDAFRYFLMREMNYGLDANFSEGLMVDRYNADLANDLGNLTSRVLNMMSRYEKGVVPEAPAGGGQEGGRIEKLITETARVYAEEMKTLGFHKALSEVWSLVKEANRYVVQSEPWELAKDPANQARLDEVLYNLVQILGAVTVMIWPVMPSTSEKLSEILGMDPPGSGLLTKPEDLLGLVPQGAQTTKPKALFPRVDTAKVKAKAAKAAAKTQEKKPAKPKKKKAPQGPAPEVTIDEFARLDLKLGKVLEAENIKGADRILKLQIDLGEETPRQVVAGIALHYKPEDLVGKQVVVVANLKPVTLKGIESRGMVLTAVGDDTVRVVAPDLEFTPGSTVR</sequence>
<dbReference type="GO" id="GO:0005524">
    <property type="term" value="F:ATP binding"/>
    <property type="evidence" value="ECO:0007669"/>
    <property type="project" value="UniProtKB-UniRule"/>
</dbReference>
<dbReference type="CDD" id="cd00814">
    <property type="entry name" value="MetRS_core"/>
    <property type="match status" value="1"/>
</dbReference>
<dbReference type="Gene3D" id="1.10.730.10">
    <property type="entry name" value="Isoleucyl-tRNA Synthetase, Domain 1"/>
    <property type="match status" value="1"/>
</dbReference>
<accession>A0A0D2JMN6</accession>
<dbReference type="HAMAP" id="MF_01228">
    <property type="entry name" value="Met_tRNA_synth_type2"/>
    <property type="match status" value="1"/>
</dbReference>
<keyword evidence="5 13" id="KW-0820">tRNA-binding</keyword>
<dbReference type="Gene3D" id="2.170.220.10">
    <property type="match status" value="1"/>
</dbReference>
<dbReference type="FunFam" id="2.170.220.10:FF:000003">
    <property type="entry name" value="Methionine--tRNA ligase"/>
    <property type="match status" value="1"/>
</dbReference>
<dbReference type="EC" id="6.1.1.10" evidence="13"/>
<dbReference type="InterPro" id="IPR015413">
    <property type="entry name" value="Methionyl/Leucyl_tRNA_Synth"/>
</dbReference>
<evidence type="ECO:0000256" key="11">
    <source>
        <dbReference type="ARBA" id="ARBA00023146"/>
    </source>
</evidence>
<evidence type="ECO:0000256" key="13">
    <source>
        <dbReference type="HAMAP-Rule" id="MF_01228"/>
    </source>
</evidence>
<evidence type="ECO:0000256" key="5">
    <source>
        <dbReference type="ARBA" id="ARBA00022555"/>
    </source>
</evidence>
<dbReference type="GO" id="GO:0005737">
    <property type="term" value="C:cytoplasm"/>
    <property type="evidence" value="ECO:0007669"/>
    <property type="project" value="UniProtKB-SubCell"/>
</dbReference>
<keyword evidence="13" id="KW-0862">Zinc</keyword>
<dbReference type="NCBIfam" id="TIGR00398">
    <property type="entry name" value="metG"/>
    <property type="match status" value="1"/>
</dbReference>
<dbReference type="PRINTS" id="PR01041">
    <property type="entry name" value="TRNASYNTHMET"/>
</dbReference>
<evidence type="ECO:0000256" key="14">
    <source>
        <dbReference type="SAM" id="MobiDB-lite"/>
    </source>
</evidence>
<dbReference type="GO" id="GO:0046872">
    <property type="term" value="F:metal ion binding"/>
    <property type="evidence" value="ECO:0007669"/>
    <property type="project" value="UniProtKB-KW"/>
</dbReference>
<keyword evidence="11 13" id="KW-0030">Aminoacyl-tRNA synthetase</keyword>
<keyword evidence="6 13" id="KW-0436">Ligase</keyword>
<comment type="subcellular location">
    <subcellularLocation>
        <location evidence="2 13">Cytoplasm</location>
    </subcellularLocation>
</comment>
<keyword evidence="9 13" id="KW-0694">RNA-binding</keyword>
<dbReference type="EMBL" id="AZAC01000083">
    <property type="protein sequence ID" value="KIX10750.1"/>
    <property type="molecule type" value="Genomic_DNA"/>
</dbReference>
<dbReference type="InterPro" id="IPR014729">
    <property type="entry name" value="Rossmann-like_a/b/a_fold"/>
</dbReference>
<feature type="binding site" evidence="13">
    <location>
        <position position="130"/>
    </location>
    <ligand>
        <name>Zn(2+)</name>
        <dbReference type="ChEBI" id="CHEBI:29105"/>
    </ligand>
</feature>
<feature type="domain" description="TRNA-binding" evidence="15">
    <location>
        <begin position="551"/>
        <end position="652"/>
    </location>
</feature>
<comment type="function">
    <text evidence="1 13">Is required not only for elongation of protein synthesis but also for the initiation of all mRNA translation through initiator tRNA(fMet) aminoacylation.</text>
</comment>
<feature type="short sequence motif" description="'HIGH' region" evidence="13">
    <location>
        <begin position="12"/>
        <end position="22"/>
    </location>
</feature>
<dbReference type="GO" id="GO:0000049">
    <property type="term" value="F:tRNA binding"/>
    <property type="evidence" value="ECO:0007669"/>
    <property type="project" value="UniProtKB-UniRule"/>
</dbReference>
<reference evidence="16 17" key="1">
    <citation type="submission" date="2013-11" db="EMBL/GenBank/DDBJ databases">
        <title>Metagenomic analysis of a methanogenic consortium involved in long chain n-alkane degradation.</title>
        <authorList>
            <person name="Davidova I.A."/>
            <person name="Callaghan A.V."/>
            <person name="Wawrik B."/>
            <person name="Pruitt S."/>
            <person name="Marks C."/>
            <person name="Duncan K.E."/>
            <person name="Suflita J.M."/>
        </authorList>
    </citation>
    <scope>NUCLEOTIDE SEQUENCE [LARGE SCALE GENOMIC DNA]</scope>
    <source>
        <strain evidence="16 17">SPR</strain>
    </source>
</reference>
<dbReference type="Pfam" id="PF09334">
    <property type="entry name" value="tRNA-synt_1g"/>
    <property type="match status" value="2"/>
</dbReference>
<proteinExistence type="inferred from homology"/>
<keyword evidence="8 13" id="KW-0067">ATP-binding</keyword>
<evidence type="ECO:0000256" key="9">
    <source>
        <dbReference type="ARBA" id="ARBA00022884"/>
    </source>
</evidence>
<dbReference type="PROSITE" id="PS50886">
    <property type="entry name" value="TRBD"/>
    <property type="match status" value="1"/>
</dbReference>
<feature type="region of interest" description="Disordered" evidence="14">
    <location>
        <begin position="518"/>
        <end position="545"/>
    </location>
</feature>
<dbReference type="GO" id="GO:0004825">
    <property type="term" value="F:methionine-tRNA ligase activity"/>
    <property type="evidence" value="ECO:0007669"/>
    <property type="project" value="UniProtKB-UniRule"/>
</dbReference>
<dbReference type="FunFam" id="2.40.50.140:FF:000042">
    <property type="entry name" value="Methionine--tRNA ligase"/>
    <property type="match status" value="1"/>
</dbReference>
<evidence type="ECO:0000259" key="15">
    <source>
        <dbReference type="PROSITE" id="PS50886"/>
    </source>
</evidence>
<comment type="caution">
    <text evidence="16">The sequence shown here is derived from an EMBL/GenBank/DDBJ whole genome shotgun (WGS) entry which is preliminary data.</text>
</comment>
<protein>
    <recommendedName>
        <fullName evidence="13">Methionine--tRNA ligase</fullName>
        <ecNumber evidence="13">6.1.1.10</ecNumber>
    </recommendedName>
    <alternativeName>
        <fullName evidence="13">Methionyl-tRNA synthetase</fullName>
        <shortName evidence="13">MetRS</shortName>
    </alternativeName>
</protein>
<dbReference type="InterPro" id="IPR012340">
    <property type="entry name" value="NA-bd_OB-fold"/>
</dbReference>
<evidence type="ECO:0000256" key="3">
    <source>
        <dbReference type="ARBA" id="ARBA00011738"/>
    </source>
</evidence>
<dbReference type="OrthoDB" id="9810191at2"/>
<dbReference type="GO" id="GO:0006431">
    <property type="term" value="P:methionyl-tRNA aminoacylation"/>
    <property type="evidence" value="ECO:0007669"/>
    <property type="project" value="UniProtKB-UniRule"/>
</dbReference>
<dbReference type="InterPro" id="IPR023457">
    <property type="entry name" value="Met-tRNA_synth_2"/>
</dbReference>
<dbReference type="Gene3D" id="3.40.50.620">
    <property type="entry name" value="HUPs"/>
    <property type="match status" value="1"/>
</dbReference>
<dbReference type="STRING" id="1429043.X474_27865"/>
<gene>
    <name evidence="13" type="primary">metG</name>
    <name evidence="16" type="ORF">X474_27865</name>
</gene>
<dbReference type="FunCoup" id="A0A0D2JMN6">
    <property type="interactions" value="598"/>
</dbReference>
<keyword evidence="17" id="KW-1185">Reference proteome</keyword>
<evidence type="ECO:0000256" key="4">
    <source>
        <dbReference type="ARBA" id="ARBA00022490"/>
    </source>
</evidence>
<evidence type="ECO:0000256" key="1">
    <source>
        <dbReference type="ARBA" id="ARBA00003314"/>
    </source>
</evidence>